<dbReference type="CDD" id="cd00165">
    <property type="entry name" value="S4"/>
    <property type="match status" value="1"/>
</dbReference>
<sequence length="259" mass="29422">MSIYEHFRKEEHPFIDQVSDWKNTVEEEYRSKLSDFLDPRQQYIVSSIVGGNSSVSVMFEGGISTAERKRALLYPDYVNPATEDFELKAFELDYPVKFVRIDHPQVLGSLIGLGLKREKFGDIITKGDKIQFVCASENASYIEHQLTSIGKAKVSLFPIELEDLVDKEESYIEKSTTVSSLRLDVIISEAYNLSRSKVKPFIQTDKVKVNWRIADDPSLIVEKGDMLSLRGKGRCQIESIEGETKKGKVRIILRYIGSG</sequence>
<dbReference type="AlphaFoldDB" id="A0A5C7FM22"/>
<dbReference type="PROSITE" id="PS50889">
    <property type="entry name" value="S4"/>
    <property type="match status" value="1"/>
</dbReference>
<dbReference type="Pfam" id="PF01479">
    <property type="entry name" value="S4"/>
    <property type="match status" value="1"/>
</dbReference>
<dbReference type="KEGG" id="ahal:FTX54_009715"/>
<dbReference type="Proteomes" id="UP000321816">
    <property type="component" value="Chromosome"/>
</dbReference>
<dbReference type="GO" id="GO:0003723">
    <property type="term" value="F:RNA binding"/>
    <property type="evidence" value="ECO:0007669"/>
    <property type="project" value="UniProtKB-KW"/>
</dbReference>
<accession>A0A5C7FM22</accession>
<dbReference type="Gene3D" id="3.30.1370.160">
    <property type="match status" value="1"/>
</dbReference>
<dbReference type="OrthoDB" id="9812787at2"/>
<dbReference type="InterPro" id="IPR012677">
    <property type="entry name" value="Nucleotide-bd_a/b_plait_sf"/>
</dbReference>
<proteinExistence type="predicted"/>
<evidence type="ECO:0000313" key="4">
    <source>
        <dbReference type="Proteomes" id="UP000321816"/>
    </source>
</evidence>
<dbReference type="InterPro" id="IPR036986">
    <property type="entry name" value="S4_RNA-bd_sf"/>
</dbReference>
<dbReference type="PANTHER" id="PTHR13633:SF3">
    <property type="entry name" value="MITOCHONDRIAL TRANSCRIPTION RESCUE FACTOR 1"/>
    <property type="match status" value="1"/>
</dbReference>
<evidence type="ECO:0000256" key="1">
    <source>
        <dbReference type="PROSITE-ProRule" id="PRU00182"/>
    </source>
</evidence>
<feature type="domain" description="RNA-binding S4" evidence="2">
    <location>
        <begin position="181"/>
        <end position="257"/>
    </location>
</feature>
<name>A0A5C7FM22_9BACI</name>
<dbReference type="Pfam" id="PF17774">
    <property type="entry name" value="YlmH_RBD"/>
    <property type="match status" value="1"/>
</dbReference>
<keyword evidence="1" id="KW-0694">RNA-binding</keyword>
<dbReference type="PANTHER" id="PTHR13633">
    <property type="entry name" value="MITOCHONDRIAL TRANSCRIPTION RESCUE FACTOR 1"/>
    <property type="match status" value="1"/>
</dbReference>
<dbReference type="Gene3D" id="3.10.290.10">
    <property type="entry name" value="RNA-binding S4 domain"/>
    <property type="match status" value="1"/>
</dbReference>
<protein>
    <submittedName>
        <fullName evidence="3">RNA-binding protein</fullName>
    </submittedName>
</protein>
<dbReference type="SMART" id="SM00363">
    <property type="entry name" value="S4"/>
    <property type="match status" value="1"/>
</dbReference>
<reference evidence="3 4" key="1">
    <citation type="submission" date="2024-01" db="EMBL/GenBank/DDBJ databases">
        <title>Complete Genome Sequence of Alkalicoccus halolimnae BZ-SZ-XJ29T, a Moderately Halophilic Bacterium Isolated from a Salt Lake.</title>
        <authorList>
            <person name="Zhao B."/>
        </authorList>
    </citation>
    <scope>NUCLEOTIDE SEQUENCE [LARGE SCALE GENOMIC DNA]</scope>
    <source>
        <strain evidence="3 4">BZ-SZ-XJ29</strain>
    </source>
</reference>
<evidence type="ECO:0000313" key="3">
    <source>
        <dbReference type="EMBL" id="WWD78707.1"/>
    </source>
</evidence>
<organism evidence="3 4">
    <name type="scientific">Alkalicoccus halolimnae</name>
    <dbReference type="NCBI Taxonomy" id="1667239"/>
    <lineage>
        <taxon>Bacteria</taxon>
        <taxon>Bacillati</taxon>
        <taxon>Bacillota</taxon>
        <taxon>Bacilli</taxon>
        <taxon>Bacillales</taxon>
        <taxon>Bacillaceae</taxon>
        <taxon>Alkalicoccus</taxon>
    </lineage>
</organism>
<dbReference type="EMBL" id="CP144914">
    <property type="protein sequence ID" value="WWD78707.1"/>
    <property type="molecule type" value="Genomic_DNA"/>
</dbReference>
<evidence type="ECO:0000259" key="2">
    <source>
        <dbReference type="SMART" id="SM00363"/>
    </source>
</evidence>
<dbReference type="Gene3D" id="3.30.70.330">
    <property type="match status" value="1"/>
</dbReference>
<dbReference type="InterPro" id="IPR002942">
    <property type="entry name" value="S4_RNA-bd"/>
</dbReference>
<dbReference type="InterPro" id="IPR040591">
    <property type="entry name" value="RqcP2_RBD"/>
</dbReference>
<dbReference type="RefSeq" id="WP_147802402.1">
    <property type="nucleotide sequence ID" value="NZ_CP144914.1"/>
</dbReference>
<gene>
    <name evidence="3" type="ORF">FTX54_009715</name>
</gene>
<dbReference type="SUPFAM" id="SSF55174">
    <property type="entry name" value="Alpha-L RNA-binding motif"/>
    <property type="match status" value="1"/>
</dbReference>
<keyword evidence="4" id="KW-1185">Reference proteome</keyword>